<dbReference type="AlphaFoldDB" id="A0A7X0CB15"/>
<dbReference type="Gene3D" id="3.30.750.24">
    <property type="entry name" value="STAS domain"/>
    <property type="match status" value="1"/>
</dbReference>
<dbReference type="InterPro" id="IPR036513">
    <property type="entry name" value="STAS_dom_sf"/>
</dbReference>
<dbReference type="PROSITE" id="PS50801">
    <property type="entry name" value="STAS"/>
    <property type="match status" value="1"/>
</dbReference>
<dbReference type="Proteomes" id="UP000583800">
    <property type="component" value="Unassembled WGS sequence"/>
</dbReference>
<evidence type="ECO:0000313" key="3">
    <source>
        <dbReference type="EMBL" id="MBB6351368.1"/>
    </source>
</evidence>
<sequence length="139" mass="13905">MADPLTLTTASPDPHAVSIGVRGDLDHATADELLEAATAVLAAGRADTGRSADSGPGDAAGLRDLRLDCSGLGLCDSSGLAALLVIRRRAGAAGVRLHLDHRGAGLDRLLDLTGTLEHLTGEPASPPGGTRDAEGARSG</sequence>
<dbReference type="InterPro" id="IPR002645">
    <property type="entry name" value="STAS_dom"/>
</dbReference>
<feature type="domain" description="STAS" evidence="2">
    <location>
        <begin position="6"/>
        <end position="119"/>
    </location>
</feature>
<protein>
    <submittedName>
        <fullName evidence="3">Anti-anti-sigma regulatory factor</fullName>
    </submittedName>
</protein>
<reference evidence="3 4" key="1">
    <citation type="submission" date="2020-08" db="EMBL/GenBank/DDBJ databases">
        <title>Sequencing the genomes of 1000 actinobacteria strains.</title>
        <authorList>
            <person name="Klenk H.-P."/>
        </authorList>
    </citation>
    <scope>NUCLEOTIDE SEQUENCE [LARGE SCALE GENOMIC DNA]</scope>
    <source>
        <strain evidence="3 4">DSM 45913</strain>
    </source>
</reference>
<evidence type="ECO:0000259" key="2">
    <source>
        <dbReference type="PROSITE" id="PS50801"/>
    </source>
</evidence>
<dbReference type="CDD" id="cd07043">
    <property type="entry name" value="STAS_anti-anti-sigma_factors"/>
    <property type="match status" value="1"/>
</dbReference>
<gene>
    <name evidence="3" type="ORF">FHU36_007951</name>
</gene>
<accession>A0A7X0CB15</accession>
<dbReference type="RefSeq" id="WP_185089135.1">
    <property type="nucleotide sequence ID" value="NZ_JACHJB010000004.1"/>
</dbReference>
<keyword evidence="4" id="KW-1185">Reference proteome</keyword>
<name>A0A7X0CB15_9ACTN</name>
<dbReference type="EMBL" id="JACHJB010000004">
    <property type="protein sequence ID" value="MBB6351368.1"/>
    <property type="molecule type" value="Genomic_DNA"/>
</dbReference>
<comment type="caution">
    <text evidence="3">The sequence shown here is derived from an EMBL/GenBank/DDBJ whole genome shotgun (WGS) entry which is preliminary data.</text>
</comment>
<organism evidence="3 4">
    <name type="scientific">Nonomuraea muscovyensis</name>
    <dbReference type="NCBI Taxonomy" id="1124761"/>
    <lineage>
        <taxon>Bacteria</taxon>
        <taxon>Bacillati</taxon>
        <taxon>Actinomycetota</taxon>
        <taxon>Actinomycetes</taxon>
        <taxon>Streptosporangiales</taxon>
        <taxon>Streptosporangiaceae</taxon>
        <taxon>Nonomuraea</taxon>
    </lineage>
</organism>
<evidence type="ECO:0000256" key="1">
    <source>
        <dbReference type="SAM" id="MobiDB-lite"/>
    </source>
</evidence>
<feature type="region of interest" description="Disordered" evidence="1">
    <location>
        <begin position="117"/>
        <end position="139"/>
    </location>
</feature>
<evidence type="ECO:0000313" key="4">
    <source>
        <dbReference type="Proteomes" id="UP000583800"/>
    </source>
</evidence>
<dbReference type="Pfam" id="PF01740">
    <property type="entry name" value="STAS"/>
    <property type="match status" value="1"/>
</dbReference>
<dbReference type="SUPFAM" id="SSF52091">
    <property type="entry name" value="SpoIIaa-like"/>
    <property type="match status" value="1"/>
</dbReference>
<proteinExistence type="predicted"/>